<dbReference type="GeneID" id="77172678"/>
<evidence type="ECO:0000256" key="1">
    <source>
        <dbReference type="ARBA" id="ARBA00022849"/>
    </source>
</evidence>
<dbReference type="AlphaFoldDB" id="A0A1H2H2B2"/>
<evidence type="ECO:0000313" key="5">
    <source>
        <dbReference type="Proteomes" id="UP000183180"/>
    </source>
</evidence>
<dbReference type="GO" id="GO:0030612">
    <property type="term" value="F:arsenate reductase (thioredoxin) activity"/>
    <property type="evidence" value="ECO:0007669"/>
    <property type="project" value="UniProtKB-EC"/>
</dbReference>
<accession>A0A1H2H2B2</accession>
<dbReference type="InterPro" id="IPR036196">
    <property type="entry name" value="Ptyr_pPase_sf"/>
</dbReference>
<evidence type="ECO:0000259" key="2">
    <source>
        <dbReference type="SMART" id="SM00226"/>
    </source>
</evidence>
<dbReference type="EMBL" id="JAVLUS010000035">
    <property type="protein sequence ID" value="MDS1116776.1"/>
    <property type="molecule type" value="Genomic_DNA"/>
</dbReference>
<dbReference type="Pfam" id="PF21234">
    <property type="entry name" value="Phosphatase-like_N"/>
    <property type="match status" value="1"/>
</dbReference>
<dbReference type="Pfam" id="PF01451">
    <property type="entry name" value="LMWPc"/>
    <property type="match status" value="1"/>
</dbReference>
<dbReference type="Proteomes" id="UP001265083">
    <property type="component" value="Unassembled WGS sequence"/>
</dbReference>
<dbReference type="NCBIfam" id="NF046112">
    <property type="entry name" value="MSMEG_6209_Nter"/>
    <property type="match status" value="1"/>
</dbReference>
<dbReference type="SMART" id="SM00226">
    <property type="entry name" value="LMWPc"/>
    <property type="match status" value="1"/>
</dbReference>
<keyword evidence="1" id="KW-0059">Arsenical resistance</keyword>
<gene>
    <name evidence="3" type="ORF">RD149_23845</name>
    <name evidence="4" type="ORF">SAMN04488548_134235</name>
</gene>
<reference evidence="4 5" key="1">
    <citation type="submission" date="2016-10" db="EMBL/GenBank/DDBJ databases">
        <authorList>
            <person name="de Groot N.N."/>
        </authorList>
    </citation>
    <scope>NUCLEOTIDE SEQUENCE [LARGE SCALE GENOMIC DNA]</scope>
    <source>
        <strain evidence="4 5">DSM 44215</strain>
    </source>
</reference>
<evidence type="ECO:0000313" key="4">
    <source>
        <dbReference type="EMBL" id="SDU25961.1"/>
    </source>
</evidence>
<dbReference type="PANTHER" id="PTHR43428:SF1">
    <property type="entry name" value="ARSENATE REDUCTASE"/>
    <property type="match status" value="1"/>
</dbReference>
<feature type="domain" description="Phosphotyrosine protein phosphatase I" evidence="2">
    <location>
        <begin position="87"/>
        <end position="212"/>
    </location>
</feature>
<keyword evidence="6" id="KW-1185">Reference proteome</keyword>
<dbReference type="SUPFAM" id="SSF52788">
    <property type="entry name" value="Phosphotyrosine protein phosphatases I"/>
    <property type="match status" value="1"/>
</dbReference>
<dbReference type="EMBL" id="FNLM01000034">
    <property type="protein sequence ID" value="SDU25961.1"/>
    <property type="molecule type" value="Genomic_DNA"/>
</dbReference>
<dbReference type="InterPro" id="IPR048716">
    <property type="entry name" value="Phosphatase-like_N"/>
</dbReference>
<dbReference type="RefSeq" id="WP_005195321.1">
    <property type="nucleotide sequence ID" value="NZ_FNLM01000034.1"/>
</dbReference>
<organism evidence="4 5">
    <name type="scientific">Gordonia westfalica</name>
    <dbReference type="NCBI Taxonomy" id="158898"/>
    <lineage>
        <taxon>Bacteria</taxon>
        <taxon>Bacillati</taxon>
        <taxon>Actinomycetota</taxon>
        <taxon>Actinomycetes</taxon>
        <taxon>Mycobacteriales</taxon>
        <taxon>Gordoniaceae</taxon>
        <taxon>Gordonia</taxon>
    </lineage>
</organism>
<protein>
    <submittedName>
        <fullName evidence="3">Arsenate reductase ArsC</fullName>
        <ecNumber evidence="3">1.20.4.4</ecNumber>
    </submittedName>
    <submittedName>
        <fullName evidence="4">Protein-tyrosine-phosphatase</fullName>
    </submittedName>
</protein>
<dbReference type="InterPro" id="IPR023485">
    <property type="entry name" value="Ptyr_pPase"/>
</dbReference>
<proteinExistence type="predicted"/>
<dbReference type="CDD" id="cd16345">
    <property type="entry name" value="LMWP_ArsC"/>
    <property type="match status" value="1"/>
</dbReference>
<dbReference type="Proteomes" id="UP000183180">
    <property type="component" value="Unassembled WGS sequence"/>
</dbReference>
<reference evidence="3 6" key="2">
    <citation type="submission" date="2023-08" db="EMBL/GenBank/DDBJ databases">
        <title>Bioegradation of LLDPE and BLDPE plastic by marine bacteria from coast plastic debris.</title>
        <authorList>
            <person name="Rong Z."/>
        </authorList>
    </citation>
    <scope>NUCLEOTIDE SEQUENCE [LARGE SCALE GENOMIC DNA]</scope>
    <source>
        <strain evidence="3 6">Z-2</strain>
    </source>
</reference>
<keyword evidence="3" id="KW-0560">Oxidoreductase</keyword>
<name>A0A1H2H2B2_9ACTN</name>
<dbReference type="GO" id="GO:0046685">
    <property type="term" value="P:response to arsenic-containing substance"/>
    <property type="evidence" value="ECO:0007669"/>
    <property type="project" value="UniProtKB-KW"/>
</dbReference>
<dbReference type="Gene3D" id="1.10.8.1060">
    <property type="entry name" value="Corynebacterium glutamicum thioredoxin-dependent arsenate reductase, N-terminal domain"/>
    <property type="match status" value="1"/>
</dbReference>
<dbReference type="OrthoDB" id="9799372at2"/>
<evidence type="ECO:0000313" key="3">
    <source>
        <dbReference type="EMBL" id="MDS1116776.1"/>
    </source>
</evidence>
<sequence length="219" mass="23322">MSQHVDRHQSELLVPEAVLRRAAEHLAGRYVGVFSPETVERTVFESYAALRETATVHTHLTALAPRLAAERLTARAHTDGSVVKTAPEVLFVCAHNTGRSQMAAALLDHHSGGRVHVHSAGSAPTGGIDPAVLAVMAETGIDLAAAYPKPLTDEVVAVADVVVTLGCGDACPVHPGTRYLDWSVPDPEGQSPHMVRAIRDEIDIRVRGLLTELTTTTQA</sequence>
<dbReference type="Gene3D" id="3.40.50.2300">
    <property type="match status" value="1"/>
</dbReference>
<dbReference type="EC" id="1.20.4.4" evidence="3"/>
<evidence type="ECO:0000313" key="6">
    <source>
        <dbReference type="Proteomes" id="UP001265083"/>
    </source>
</evidence>
<dbReference type="PANTHER" id="PTHR43428">
    <property type="entry name" value="ARSENATE REDUCTASE"/>
    <property type="match status" value="1"/>
</dbReference>
<dbReference type="STRING" id="158898.SAMN04488548_134235"/>